<name>A0ABW5S6A5_9BACL</name>
<evidence type="ECO:0008006" key="3">
    <source>
        <dbReference type="Google" id="ProtNLM"/>
    </source>
</evidence>
<dbReference type="Proteomes" id="UP001597399">
    <property type="component" value="Unassembled WGS sequence"/>
</dbReference>
<dbReference type="RefSeq" id="WP_253064643.1">
    <property type="nucleotide sequence ID" value="NZ_JAMXWM010000031.1"/>
</dbReference>
<keyword evidence="2" id="KW-1185">Reference proteome</keyword>
<evidence type="ECO:0000313" key="1">
    <source>
        <dbReference type="EMBL" id="MFD2694980.1"/>
    </source>
</evidence>
<reference evidence="2" key="1">
    <citation type="journal article" date="2019" name="Int. J. Syst. Evol. Microbiol.">
        <title>The Global Catalogue of Microorganisms (GCM) 10K type strain sequencing project: providing services to taxonomists for standard genome sequencing and annotation.</title>
        <authorList>
            <consortium name="The Broad Institute Genomics Platform"/>
            <consortium name="The Broad Institute Genome Sequencing Center for Infectious Disease"/>
            <person name="Wu L."/>
            <person name="Ma J."/>
        </authorList>
    </citation>
    <scope>NUCLEOTIDE SEQUENCE [LARGE SCALE GENOMIC DNA]</scope>
    <source>
        <strain evidence="2">TISTR 2466</strain>
    </source>
</reference>
<proteinExistence type="predicted"/>
<sequence>MELAISLAVLLLLLNFLQSRETRKLKGMVTFDEVALKKEAESLLKTDDKVATIKKLREKHYPLSLVQAKNIVDQAEHQ</sequence>
<gene>
    <name evidence="1" type="ORF">ACFSUE_15295</name>
</gene>
<protein>
    <recommendedName>
        <fullName evidence="3">Ribosomal protein L7/L12 C-terminal domain-containing protein</fullName>
    </recommendedName>
</protein>
<evidence type="ECO:0000313" key="2">
    <source>
        <dbReference type="Proteomes" id="UP001597399"/>
    </source>
</evidence>
<accession>A0ABW5S6A5</accession>
<organism evidence="1 2">
    <name type="scientific">Sporolactobacillus shoreicorticis</name>
    <dbReference type="NCBI Taxonomy" id="1923877"/>
    <lineage>
        <taxon>Bacteria</taxon>
        <taxon>Bacillati</taxon>
        <taxon>Bacillota</taxon>
        <taxon>Bacilli</taxon>
        <taxon>Bacillales</taxon>
        <taxon>Sporolactobacillaceae</taxon>
        <taxon>Sporolactobacillus</taxon>
    </lineage>
</organism>
<comment type="caution">
    <text evidence="1">The sequence shown here is derived from an EMBL/GenBank/DDBJ whole genome shotgun (WGS) entry which is preliminary data.</text>
</comment>
<dbReference type="EMBL" id="JBHUMQ010000034">
    <property type="protein sequence ID" value="MFD2694980.1"/>
    <property type="molecule type" value="Genomic_DNA"/>
</dbReference>